<name>A0A1V9ZAX8_ACHHY</name>
<dbReference type="PRINTS" id="PR00990">
    <property type="entry name" value="RIBOKINASE"/>
</dbReference>
<keyword evidence="14" id="KW-0560">Oxidoreductase</keyword>
<dbReference type="OrthoDB" id="445007at2759"/>
<feature type="domain" description="Carbohydrate kinase PfkB" evidence="13">
    <location>
        <begin position="344"/>
        <end position="606"/>
    </location>
</feature>
<dbReference type="GO" id="GO:0046872">
    <property type="term" value="F:metal ion binding"/>
    <property type="evidence" value="ECO:0007669"/>
    <property type="project" value="UniProtKB-KW"/>
</dbReference>
<dbReference type="GO" id="GO:0051213">
    <property type="term" value="F:dioxygenase activity"/>
    <property type="evidence" value="ECO:0007669"/>
    <property type="project" value="UniProtKB-KW"/>
</dbReference>
<dbReference type="CDD" id="cd01174">
    <property type="entry name" value="ribokinase"/>
    <property type="match status" value="1"/>
</dbReference>
<dbReference type="PROSITE" id="PS00584">
    <property type="entry name" value="PFKB_KINASES_2"/>
    <property type="match status" value="1"/>
</dbReference>
<evidence type="ECO:0000256" key="10">
    <source>
        <dbReference type="ARBA" id="ARBA00022958"/>
    </source>
</evidence>
<dbReference type="InterPro" id="IPR011611">
    <property type="entry name" value="PfkB_dom"/>
</dbReference>
<keyword evidence="5" id="KW-0479">Metal-binding</keyword>
<reference evidence="14 15" key="1">
    <citation type="journal article" date="2014" name="Genome Biol. Evol.">
        <title>The secreted proteins of Achlya hypogyna and Thraustotheca clavata identify the ancestral oomycete secretome and reveal gene acquisitions by horizontal gene transfer.</title>
        <authorList>
            <person name="Misner I."/>
            <person name="Blouin N."/>
            <person name="Leonard G."/>
            <person name="Richards T.A."/>
            <person name="Lane C.E."/>
        </authorList>
    </citation>
    <scope>NUCLEOTIDE SEQUENCE [LARGE SCALE GENOMIC DNA]</scope>
    <source>
        <strain evidence="14 15">ATCC 48635</strain>
    </source>
</reference>
<dbReference type="PANTHER" id="PTHR10584">
    <property type="entry name" value="SUGAR KINASE"/>
    <property type="match status" value="1"/>
</dbReference>
<dbReference type="Proteomes" id="UP000243579">
    <property type="component" value="Unassembled WGS sequence"/>
</dbReference>
<evidence type="ECO:0000256" key="12">
    <source>
        <dbReference type="RuleBase" id="RU003704"/>
    </source>
</evidence>
<evidence type="ECO:0000256" key="1">
    <source>
        <dbReference type="ARBA" id="ARBA00010688"/>
    </source>
</evidence>
<dbReference type="SUPFAM" id="SSF51197">
    <property type="entry name" value="Clavaminate synthase-like"/>
    <property type="match status" value="1"/>
</dbReference>
<keyword evidence="8" id="KW-0067">ATP-binding</keyword>
<dbReference type="GO" id="GO:0004747">
    <property type="term" value="F:ribokinase activity"/>
    <property type="evidence" value="ECO:0007669"/>
    <property type="project" value="UniProtKB-EC"/>
</dbReference>
<dbReference type="GO" id="GO:0006014">
    <property type="term" value="P:D-ribose metabolic process"/>
    <property type="evidence" value="ECO:0007669"/>
    <property type="project" value="InterPro"/>
</dbReference>
<dbReference type="Gene3D" id="2.60.120.330">
    <property type="entry name" value="B-lactam Antibiotic, Isopenicillin N Synthase, Chain"/>
    <property type="match status" value="1"/>
</dbReference>
<organism evidence="14 15">
    <name type="scientific">Achlya hypogyna</name>
    <name type="common">Oomycete</name>
    <name type="synonym">Protoachlya hypogyna</name>
    <dbReference type="NCBI Taxonomy" id="1202772"/>
    <lineage>
        <taxon>Eukaryota</taxon>
        <taxon>Sar</taxon>
        <taxon>Stramenopiles</taxon>
        <taxon>Oomycota</taxon>
        <taxon>Saprolegniomycetes</taxon>
        <taxon>Saprolegniales</taxon>
        <taxon>Achlyaceae</taxon>
        <taxon>Achlya</taxon>
    </lineage>
</organism>
<keyword evidence="10" id="KW-0630">Potassium</keyword>
<evidence type="ECO:0000256" key="9">
    <source>
        <dbReference type="ARBA" id="ARBA00022842"/>
    </source>
</evidence>
<evidence type="ECO:0000256" key="5">
    <source>
        <dbReference type="ARBA" id="ARBA00022723"/>
    </source>
</evidence>
<keyword evidence="15" id="KW-1185">Reference proteome</keyword>
<accession>A0A1V9ZAX8</accession>
<sequence>MLSAEQVGEFLDTGVVVVDNVLSTSEIAAAREALHDELRASGVDHDNLAATAPNLKKLSSTGGAGGILDLFYPSWRLSVAEHPRVFQAISELWAASYATGTNELFQHPFGPLNPSEGYIYINRVCYRIPDAISASSHEGSSRKNSKKQLQRSLTPHVDCCPTNLYETGKEFPRWRPIQCITVLTDNLEPSTGGFEAVRGFHKEFASYFAKASDADLDARKPVCLGDFSPLRMQEDRDVISRFRHVPAPAGSVIMFDWRIPHANSYRHVGSIPREVIYTGFLPRVPINQAYAQEQLRRYEARLLPADHWQKSNTGPGKVDERFSPHEFSPLGRRLMAMDAATSSRCLIGGKGANQAVAAARTGAPTAFLGQFGDDYAGRMQSHLAEAGVAIDASSKVHSDVVSGQATIFLMPSGENAIVIVPGANAAWPPALTEGMKDSIRQAKVVLLQCEIPHEVNRMVAIEAKAAGATVIWDVGGEERPLDKDFLQYVDYMCPNETELQRCLGTSAPLESLDQIVDAAKALQDQYHRPALLISRGSKGSVLVSKDGSITEQGVFPATVVDTTGAGDCFRGAFAATLAQGKSIRECLEYAAASSALCVGLLGATMPTHDATLAFLAEPHA</sequence>
<dbReference type="STRING" id="1202772.A0A1V9ZAX8"/>
<evidence type="ECO:0000256" key="2">
    <source>
        <dbReference type="ARBA" id="ARBA00012035"/>
    </source>
</evidence>
<dbReference type="EMBL" id="JNBR01000335">
    <property type="protein sequence ID" value="OQR95102.1"/>
    <property type="molecule type" value="Genomic_DNA"/>
</dbReference>
<dbReference type="InterPro" id="IPR011877">
    <property type="entry name" value="Ribokinase"/>
</dbReference>
<keyword evidence="4 12" id="KW-0808">Transferase</keyword>
<keyword evidence="11" id="KW-0119">Carbohydrate metabolism</keyword>
<dbReference type="Pfam" id="PF00294">
    <property type="entry name" value="PfkB"/>
    <property type="match status" value="1"/>
</dbReference>
<dbReference type="InterPro" id="IPR002139">
    <property type="entry name" value="Ribo/fructo_kinase"/>
</dbReference>
<evidence type="ECO:0000313" key="14">
    <source>
        <dbReference type="EMBL" id="OQR95102.1"/>
    </source>
</evidence>
<dbReference type="GO" id="GO:0005524">
    <property type="term" value="F:ATP binding"/>
    <property type="evidence" value="ECO:0007669"/>
    <property type="project" value="UniProtKB-KW"/>
</dbReference>
<keyword evidence="6" id="KW-0547">Nucleotide-binding</keyword>
<dbReference type="AlphaFoldDB" id="A0A1V9ZAX8"/>
<dbReference type="InterPro" id="IPR002173">
    <property type="entry name" value="Carboh/pur_kinase_PfkB_CS"/>
</dbReference>
<dbReference type="PANTHER" id="PTHR10584:SF166">
    <property type="entry name" value="RIBOKINASE"/>
    <property type="match status" value="1"/>
</dbReference>
<dbReference type="InterPro" id="IPR029056">
    <property type="entry name" value="Ribokinase-like"/>
</dbReference>
<proteinExistence type="inferred from homology"/>
<comment type="similarity">
    <text evidence="1 12">Belongs to the carbohydrate kinase PfkB family.</text>
</comment>
<protein>
    <recommendedName>
        <fullName evidence="3">Ribokinase</fullName>
        <ecNumber evidence="2">2.7.1.15</ecNumber>
    </recommendedName>
</protein>
<dbReference type="InterPro" id="IPR027443">
    <property type="entry name" value="IPNS-like_sf"/>
</dbReference>
<evidence type="ECO:0000256" key="3">
    <source>
        <dbReference type="ARBA" id="ARBA00016943"/>
    </source>
</evidence>
<evidence type="ECO:0000259" key="13">
    <source>
        <dbReference type="Pfam" id="PF00294"/>
    </source>
</evidence>
<evidence type="ECO:0000313" key="15">
    <source>
        <dbReference type="Proteomes" id="UP000243579"/>
    </source>
</evidence>
<dbReference type="EC" id="2.7.1.15" evidence="2"/>
<dbReference type="Gene3D" id="3.40.1190.20">
    <property type="match status" value="1"/>
</dbReference>
<keyword evidence="9" id="KW-0460">Magnesium</keyword>
<evidence type="ECO:0000256" key="11">
    <source>
        <dbReference type="ARBA" id="ARBA00023277"/>
    </source>
</evidence>
<keyword evidence="14" id="KW-0223">Dioxygenase</keyword>
<comment type="caution">
    <text evidence="14">The sequence shown here is derived from an EMBL/GenBank/DDBJ whole genome shotgun (WGS) entry which is preliminary data.</text>
</comment>
<evidence type="ECO:0000256" key="7">
    <source>
        <dbReference type="ARBA" id="ARBA00022777"/>
    </source>
</evidence>
<gene>
    <name evidence="14" type="ORF">ACHHYP_00407</name>
</gene>
<dbReference type="SUPFAM" id="SSF53613">
    <property type="entry name" value="Ribokinase-like"/>
    <property type="match status" value="1"/>
</dbReference>
<evidence type="ECO:0000256" key="6">
    <source>
        <dbReference type="ARBA" id="ARBA00022741"/>
    </source>
</evidence>
<dbReference type="Gene3D" id="2.60.120.620">
    <property type="entry name" value="q2cbj1_9rhob like domain"/>
    <property type="match status" value="1"/>
</dbReference>
<evidence type="ECO:0000256" key="8">
    <source>
        <dbReference type="ARBA" id="ARBA00022840"/>
    </source>
</evidence>
<evidence type="ECO:0000256" key="4">
    <source>
        <dbReference type="ARBA" id="ARBA00022679"/>
    </source>
</evidence>
<keyword evidence="7 12" id="KW-0418">Kinase</keyword>